<feature type="region of interest" description="Disordered" evidence="1">
    <location>
        <begin position="407"/>
        <end position="514"/>
    </location>
</feature>
<feature type="region of interest" description="Disordered" evidence="1">
    <location>
        <begin position="299"/>
        <end position="345"/>
    </location>
</feature>
<accession>A0A5M3MLM3</accession>
<sequence>MPIVQINHTAPHSMCDDPIDHHHVSQPHALDDIAVSQSSPQTSPSLDVRLGHSDATHAVQDPSNSPNDRGHDILCSRPTSGNEHGYGTASAAGAAGSSSGPTFSTSSHSHHRLPHPRDVLNQRHHHGHTLTGHNAPSSSAAGRRAVLDHHHHAGHNIGHGILRRHPHPRSPSQQHPLTHSRLHVHMQSGMHLRILGHGHRHPAAPVSSNGPQGHGQPRRLSMPPSFHSRARQGGRLGDGAVQSQEGTEYLDNVRGRFSSLPGVHPPPPRFSHGGVYRNHAHGSFDFSRHSLHTIESCSAEGDASVGDGEHGDTSAPPKSLSPTPSSSPPPVPPDSPPGRAKTSTSVAHFGPELRTELRTMYHEDFPAGHSVEQDETVQQALPGLLCHPVVSAGSGCGGAVSGPPPVIAGELPGPGSGNNSVAPRRSGSGPTPSANVSGAPSSSPVPGSGSVPGHPARSHLPQAQSLAPAPPTAPPPAHVSVSAPTPVRKRRDSLTPAPISPRERDTTPTMTMASLRPRVPLLPPNTLYHRFNQLTHETLEGEGSCLALKDVVALTRQDADIKARVKAWKESSGDVPEGFSVLGSSLEEVLLYASKPVEIGEHTHDLPILVVACVEELNRTGIYQPLLFRALPSRSQHTLLLSVYDSSVDFGLHFTPRGQAMPGLCALLASFASALPEPLLPRAVYGPLWERAVTPSVYEAERKAAEEEDEERGRPQPRRPYSFPMMPKQITAQSSPERERIRAEKERKGRALREAAEREQVRIAQVLLRMAPRGQASLLAYLCGFFAQVEFAPENGMSFEDVARIFAVPMLGGGKKGPNEAGSARGFANGGEVTGTHGGENGDLQADASQGMTSREQSEYMLVWLLERWSRISDGLFDETCGLDPSLSGPSPSSSLEGSGLKGKVGQKIRPKSGDFVTGTKIIKGREELVANHIRKPSDHDLRLARACGYELELTRDTFEDIEPPASAARASLLQGLPQKHNQPPAPTYDQVSGPTRRSLPSGSLPASRRPSIPDLGQRARRPSFPEECQALRPSFTPGMRCGCPWHQQHPPSPMSVCPSPNLGYGPPPPLYANWYPHPSEPNMDMPPPPDPIPPPPQTSYFMRRDFVAPYPFRPPMRPDGALSSPMDVDVTPLPVKVDVARPLTNVDPNNPLGLEVEHDRDGAGSPAAVALAGTDHRLQFSPSDSEPQQYPSQSPRARREKRGMDRSTHSDTEESGGRRTKPYARSPHVKNASLSTSNPFASGFDTQDSLHSHGRESRSSRGAGFKVSSSGSSNGIPTTGASGRKSVRALSLSPTPYVHVDVPHSAATTSFSSLALNSPPNSPPKQPLTSPFMDVRTWLQDQSSPPSSASTSSSYVLTKPEEHQDGGSDAPSATSSSPAVAGSANLLVEAHVRIEQLERALARVSSGEGDGFKGRNKSEWDDTERLRVELQIVKAERDKAQGVVREMQRVVAVDTA</sequence>
<dbReference type="Proteomes" id="UP000053558">
    <property type="component" value="Unassembled WGS sequence"/>
</dbReference>
<feature type="compositionally biased region" description="Basic and acidic residues" evidence="1">
    <location>
        <begin position="14"/>
        <end position="23"/>
    </location>
</feature>
<feature type="region of interest" description="Disordered" evidence="1">
    <location>
        <begin position="155"/>
        <end position="178"/>
    </location>
</feature>
<feature type="region of interest" description="Disordered" evidence="1">
    <location>
        <begin position="1142"/>
        <end position="1289"/>
    </location>
</feature>
<feature type="compositionally biased region" description="Low complexity" evidence="1">
    <location>
        <begin position="85"/>
        <end position="107"/>
    </location>
</feature>
<feature type="compositionally biased region" description="Low complexity" evidence="1">
    <location>
        <begin position="1368"/>
        <end position="1381"/>
    </location>
</feature>
<feature type="domain" description="Rho-GAP" evidence="2">
    <location>
        <begin position="584"/>
        <end position="873"/>
    </location>
</feature>
<feature type="compositionally biased region" description="Low complexity" evidence="1">
    <location>
        <begin position="432"/>
        <end position="467"/>
    </location>
</feature>
<feature type="compositionally biased region" description="Polar residues" evidence="1">
    <location>
        <begin position="1233"/>
        <end position="1248"/>
    </location>
</feature>
<feature type="compositionally biased region" description="Polar residues" evidence="1">
    <location>
        <begin position="1268"/>
        <end position="1282"/>
    </location>
</feature>
<feature type="region of interest" description="Disordered" evidence="1">
    <location>
        <begin position="56"/>
        <end position="119"/>
    </location>
</feature>
<feature type="region of interest" description="Disordered" evidence="1">
    <location>
        <begin position="1340"/>
        <end position="1381"/>
    </location>
</feature>
<name>A0A5M3MLM3_CONPW</name>
<dbReference type="KEGG" id="cput:CONPUDRAFT_154184"/>
<dbReference type="Gene3D" id="1.10.555.10">
    <property type="entry name" value="Rho GTPase activation protein"/>
    <property type="match status" value="1"/>
</dbReference>
<evidence type="ECO:0000313" key="4">
    <source>
        <dbReference type="Proteomes" id="UP000053558"/>
    </source>
</evidence>
<dbReference type="PROSITE" id="PS50238">
    <property type="entry name" value="RHOGAP"/>
    <property type="match status" value="1"/>
</dbReference>
<keyword evidence="4" id="KW-1185">Reference proteome</keyword>
<feature type="compositionally biased region" description="Polar residues" evidence="1">
    <location>
        <begin position="990"/>
        <end position="1002"/>
    </location>
</feature>
<organism evidence="3 4">
    <name type="scientific">Coniophora puteana (strain RWD-64-598)</name>
    <name type="common">Brown rot fungus</name>
    <dbReference type="NCBI Taxonomy" id="741705"/>
    <lineage>
        <taxon>Eukaryota</taxon>
        <taxon>Fungi</taxon>
        <taxon>Dikarya</taxon>
        <taxon>Basidiomycota</taxon>
        <taxon>Agaricomycotina</taxon>
        <taxon>Agaricomycetes</taxon>
        <taxon>Agaricomycetidae</taxon>
        <taxon>Boletales</taxon>
        <taxon>Coniophorineae</taxon>
        <taxon>Coniophoraceae</taxon>
        <taxon>Coniophora</taxon>
    </lineage>
</organism>
<dbReference type="OrthoDB" id="79452at2759"/>
<feature type="compositionally biased region" description="Polar residues" evidence="1">
    <location>
        <begin position="1"/>
        <end position="10"/>
    </location>
</feature>
<feature type="region of interest" description="Disordered" evidence="1">
    <location>
        <begin position="199"/>
        <end position="243"/>
    </location>
</feature>
<feature type="compositionally biased region" description="Low complexity" evidence="1">
    <location>
        <begin position="314"/>
        <end position="324"/>
    </location>
</feature>
<dbReference type="EMBL" id="JH711579">
    <property type="protein sequence ID" value="EIW80132.1"/>
    <property type="molecule type" value="Genomic_DNA"/>
</dbReference>
<feature type="region of interest" description="Disordered" evidence="1">
    <location>
        <begin position="883"/>
        <end position="913"/>
    </location>
</feature>
<feature type="compositionally biased region" description="Low complexity" evidence="1">
    <location>
        <begin position="1344"/>
        <end position="1355"/>
    </location>
</feature>
<feature type="compositionally biased region" description="Basic and acidic residues" evidence="1">
    <location>
        <begin position="736"/>
        <end position="753"/>
    </location>
</feature>
<dbReference type="GeneID" id="19203232"/>
<dbReference type="InterPro" id="IPR000198">
    <property type="entry name" value="RhoGAP_dom"/>
</dbReference>
<dbReference type="InterPro" id="IPR008936">
    <property type="entry name" value="Rho_GTPase_activation_prot"/>
</dbReference>
<reference evidence="4" key="1">
    <citation type="journal article" date="2012" name="Science">
        <title>The Paleozoic origin of enzymatic lignin decomposition reconstructed from 31 fungal genomes.</title>
        <authorList>
            <person name="Floudas D."/>
            <person name="Binder M."/>
            <person name="Riley R."/>
            <person name="Barry K."/>
            <person name="Blanchette R.A."/>
            <person name="Henrissat B."/>
            <person name="Martinez A.T."/>
            <person name="Otillar R."/>
            <person name="Spatafora J.W."/>
            <person name="Yadav J.S."/>
            <person name="Aerts A."/>
            <person name="Benoit I."/>
            <person name="Boyd A."/>
            <person name="Carlson A."/>
            <person name="Copeland A."/>
            <person name="Coutinho P.M."/>
            <person name="de Vries R.P."/>
            <person name="Ferreira P."/>
            <person name="Findley K."/>
            <person name="Foster B."/>
            <person name="Gaskell J."/>
            <person name="Glotzer D."/>
            <person name="Gorecki P."/>
            <person name="Heitman J."/>
            <person name="Hesse C."/>
            <person name="Hori C."/>
            <person name="Igarashi K."/>
            <person name="Jurgens J.A."/>
            <person name="Kallen N."/>
            <person name="Kersten P."/>
            <person name="Kohler A."/>
            <person name="Kuees U."/>
            <person name="Kumar T.K.A."/>
            <person name="Kuo A."/>
            <person name="LaButti K."/>
            <person name="Larrondo L.F."/>
            <person name="Lindquist E."/>
            <person name="Ling A."/>
            <person name="Lombard V."/>
            <person name="Lucas S."/>
            <person name="Lundell T."/>
            <person name="Martin R."/>
            <person name="McLaughlin D.J."/>
            <person name="Morgenstern I."/>
            <person name="Morin E."/>
            <person name="Murat C."/>
            <person name="Nagy L.G."/>
            <person name="Nolan M."/>
            <person name="Ohm R.A."/>
            <person name="Patyshakuliyeva A."/>
            <person name="Rokas A."/>
            <person name="Ruiz-Duenas F.J."/>
            <person name="Sabat G."/>
            <person name="Salamov A."/>
            <person name="Samejima M."/>
            <person name="Schmutz J."/>
            <person name="Slot J.C."/>
            <person name="St John F."/>
            <person name="Stenlid J."/>
            <person name="Sun H."/>
            <person name="Sun S."/>
            <person name="Syed K."/>
            <person name="Tsang A."/>
            <person name="Wiebenga A."/>
            <person name="Young D."/>
            <person name="Pisabarro A."/>
            <person name="Eastwood D.C."/>
            <person name="Martin F."/>
            <person name="Cullen D."/>
            <person name="Grigoriev I.V."/>
            <person name="Hibbett D.S."/>
        </authorList>
    </citation>
    <scope>NUCLEOTIDE SEQUENCE [LARGE SCALE GENOMIC DNA]</scope>
    <source>
        <strain evidence="4">RWD-64-598 SS2</strain>
    </source>
</reference>
<feature type="compositionally biased region" description="Basic and acidic residues" evidence="1">
    <location>
        <begin position="1249"/>
        <end position="1260"/>
    </location>
</feature>
<gene>
    <name evidence="3" type="ORF">CONPUDRAFT_154184</name>
</gene>
<feature type="region of interest" description="Disordered" evidence="1">
    <location>
        <begin position="256"/>
        <end position="276"/>
    </location>
</feature>
<dbReference type="SMART" id="SM00324">
    <property type="entry name" value="RhoGAP"/>
    <property type="match status" value="1"/>
</dbReference>
<feature type="compositionally biased region" description="Polar residues" evidence="1">
    <location>
        <begin position="1181"/>
        <end position="1196"/>
    </location>
</feature>
<evidence type="ECO:0000256" key="1">
    <source>
        <dbReference type="SAM" id="MobiDB-lite"/>
    </source>
</evidence>
<feature type="region of interest" description="Disordered" evidence="1">
    <location>
        <begin position="700"/>
        <end position="753"/>
    </location>
</feature>
<feature type="compositionally biased region" description="Pro residues" evidence="1">
    <location>
        <begin position="325"/>
        <end position="336"/>
    </location>
</feature>
<feature type="region of interest" description="Disordered" evidence="1">
    <location>
        <begin position="815"/>
        <end position="841"/>
    </location>
</feature>
<comment type="caution">
    <text evidence="3">The sequence shown here is derived from an EMBL/GenBank/DDBJ whole genome shotgun (WGS) entry which is preliminary data.</text>
</comment>
<evidence type="ECO:0000313" key="3">
    <source>
        <dbReference type="EMBL" id="EIW80132.1"/>
    </source>
</evidence>
<feature type="region of interest" description="Disordered" evidence="1">
    <location>
        <begin position="976"/>
        <end position="1027"/>
    </location>
</feature>
<dbReference type="SUPFAM" id="SSF48350">
    <property type="entry name" value="GTPase activation domain, GAP"/>
    <property type="match status" value="1"/>
</dbReference>
<feature type="region of interest" description="Disordered" evidence="1">
    <location>
        <begin position="1"/>
        <end position="24"/>
    </location>
</feature>
<evidence type="ECO:0000259" key="2">
    <source>
        <dbReference type="PROSITE" id="PS50238"/>
    </source>
</evidence>
<feature type="compositionally biased region" description="Basic and acidic residues" evidence="1">
    <location>
        <begin position="1203"/>
        <end position="1218"/>
    </location>
</feature>
<dbReference type="GO" id="GO:0007165">
    <property type="term" value="P:signal transduction"/>
    <property type="evidence" value="ECO:0007669"/>
    <property type="project" value="InterPro"/>
</dbReference>
<proteinExistence type="predicted"/>
<protein>
    <recommendedName>
        <fullName evidence="2">Rho-GAP domain-containing protein</fullName>
    </recommendedName>
</protein>
<feature type="compositionally biased region" description="Low complexity" evidence="1">
    <location>
        <begin position="885"/>
        <end position="899"/>
    </location>
</feature>
<dbReference type="RefSeq" id="XP_007769156.1">
    <property type="nucleotide sequence ID" value="XM_007770966.1"/>
</dbReference>
<feature type="compositionally biased region" description="Pro residues" evidence="1">
    <location>
        <begin position="468"/>
        <end position="477"/>
    </location>
</feature>
<feature type="compositionally biased region" description="Gly residues" evidence="1">
    <location>
        <begin position="828"/>
        <end position="841"/>
    </location>
</feature>